<evidence type="ECO:0000313" key="1">
    <source>
        <dbReference type="EMBL" id="RAJ78959.1"/>
    </source>
</evidence>
<name>A0A327VST5_9BACT</name>
<proteinExistence type="predicted"/>
<gene>
    <name evidence="1" type="ORF">CLV59_10619</name>
</gene>
<reference evidence="1 2" key="1">
    <citation type="submission" date="2018-06" db="EMBL/GenBank/DDBJ databases">
        <title>Genomic Encyclopedia of Archaeal and Bacterial Type Strains, Phase II (KMG-II): from individual species to whole genera.</title>
        <authorList>
            <person name="Goeker M."/>
        </authorList>
    </citation>
    <scope>NUCLEOTIDE SEQUENCE [LARGE SCALE GENOMIC DNA]</scope>
    <source>
        <strain evidence="1 2">DSM 29821</strain>
    </source>
</reference>
<dbReference type="AlphaFoldDB" id="A0A327VST5"/>
<sequence length="117" mass="13872">MYITLKEISQNFERILFNNSTNTLESLTYEDIIRAIPRFLFTNVSDSLRCNEDQYLGYLRGVNGMSKGAEEFMKDTFCKTLYFVAQRIERKSLQNNFVVKKRKKKKVKRIKTKHSKS</sequence>
<keyword evidence="2" id="KW-1185">Reference proteome</keyword>
<dbReference type="EMBL" id="QLMA01000006">
    <property type="protein sequence ID" value="RAJ78959.1"/>
    <property type="molecule type" value="Genomic_DNA"/>
</dbReference>
<accession>A0A327VST5</accession>
<comment type="caution">
    <text evidence="1">The sequence shown here is derived from an EMBL/GenBank/DDBJ whole genome shotgun (WGS) entry which is preliminary data.</text>
</comment>
<organism evidence="1 2">
    <name type="scientific">Chitinophaga dinghuensis</name>
    <dbReference type="NCBI Taxonomy" id="1539050"/>
    <lineage>
        <taxon>Bacteria</taxon>
        <taxon>Pseudomonadati</taxon>
        <taxon>Bacteroidota</taxon>
        <taxon>Chitinophagia</taxon>
        <taxon>Chitinophagales</taxon>
        <taxon>Chitinophagaceae</taxon>
        <taxon>Chitinophaga</taxon>
    </lineage>
</organism>
<dbReference type="Proteomes" id="UP000249819">
    <property type="component" value="Unassembled WGS sequence"/>
</dbReference>
<protein>
    <submittedName>
        <fullName evidence="1">Uncharacterized protein</fullName>
    </submittedName>
</protein>
<evidence type="ECO:0000313" key="2">
    <source>
        <dbReference type="Proteomes" id="UP000249819"/>
    </source>
</evidence>